<name>A0A9X0MJD8_BACCE</name>
<proteinExistence type="predicted"/>
<dbReference type="AlphaFoldDB" id="A0A9X0MJD8"/>
<organism evidence="1 2">
    <name type="scientific">Bacillus cereus</name>
    <dbReference type="NCBI Taxonomy" id="1396"/>
    <lineage>
        <taxon>Bacteria</taxon>
        <taxon>Bacillati</taxon>
        <taxon>Bacillota</taxon>
        <taxon>Bacilli</taxon>
        <taxon>Bacillales</taxon>
        <taxon>Bacillaceae</taxon>
        <taxon>Bacillus</taxon>
        <taxon>Bacillus cereus group</taxon>
    </lineage>
</organism>
<evidence type="ECO:0000313" key="2">
    <source>
        <dbReference type="Proteomes" id="UP000075476"/>
    </source>
</evidence>
<sequence length="186" mass="20835">MHLKKLMVYACSIGTLLALNGCDSISTEIDNKPPVEEKKDITYQKFENISATMTKAILNSIAIGETKEIPDVRNASAIVNSDGTKTYAFLVPYDFTGEAKETDKTEGKHYTELTVNESKAFIDILVSKEATTRKLIIKRIEESRYFVQYLVPEKNEKLLTSTQTLKYTVSNGKIATTHAINTYPLI</sequence>
<comment type="caution">
    <text evidence="1">The sequence shown here is derived from an EMBL/GenBank/DDBJ whole genome shotgun (WGS) entry which is preliminary data.</text>
</comment>
<reference evidence="1 2" key="1">
    <citation type="submission" date="2015-12" db="EMBL/GenBank/DDBJ databases">
        <title>Bacillus cereus Group isolate.</title>
        <authorList>
            <person name="Kovac J."/>
        </authorList>
    </citation>
    <scope>NUCLEOTIDE SEQUENCE [LARGE SCALE GENOMIC DNA]</scope>
    <source>
        <strain evidence="1 2">FSL K6-0073</strain>
    </source>
</reference>
<gene>
    <name evidence="1" type="ORF">AT268_30665</name>
</gene>
<dbReference type="EMBL" id="LOMO01000001">
    <property type="protein sequence ID" value="KXY50911.1"/>
    <property type="molecule type" value="Genomic_DNA"/>
</dbReference>
<evidence type="ECO:0000313" key="1">
    <source>
        <dbReference type="EMBL" id="KXY50911.1"/>
    </source>
</evidence>
<protein>
    <submittedName>
        <fullName evidence="1">Uncharacterized protein</fullName>
    </submittedName>
</protein>
<accession>A0A9X0MJD8</accession>
<dbReference type="Proteomes" id="UP000075476">
    <property type="component" value="Unassembled WGS sequence"/>
</dbReference>